<dbReference type="EMBL" id="FOIA01000024">
    <property type="protein sequence ID" value="SET38457.1"/>
    <property type="molecule type" value="Genomic_DNA"/>
</dbReference>
<dbReference type="InterPro" id="IPR017584">
    <property type="entry name" value="Pyridine_nucleo_diS_OxRdtase_N"/>
</dbReference>
<dbReference type="InterPro" id="IPR036188">
    <property type="entry name" value="FAD/NAD-bd_sf"/>
</dbReference>
<dbReference type="Gene3D" id="3.50.50.100">
    <property type="match status" value="1"/>
</dbReference>
<evidence type="ECO:0000256" key="2">
    <source>
        <dbReference type="ARBA" id="ARBA00022630"/>
    </source>
</evidence>
<dbReference type="InterPro" id="IPR051169">
    <property type="entry name" value="NADH-Q_oxidoreductase"/>
</dbReference>
<dbReference type="PANTHER" id="PTHR42913:SF9">
    <property type="entry name" value="SLR1591 PROTEIN"/>
    <property type="match status" value="1"/>
</dbReference>
<dbReference type="GO" id="GO:0003955">
    <property type="term" value="F:NAD(P)H dehydrogenase (quinone) activity"/>
    <property type="evidence" value="ECO:0007669"/>
    <property type="project" value="TreeGrafter"/>
</dbReference>
<sequence length="376" mass="42134">MKTHASEKQHLCLIGGGHSHVMVIKQLITEPLQNTDVTLISPDMYTPYSGMLPGLIAGHYLFEDCHINLRRLCQWAGIRFVRSSVERIDPELQIINCPDFEPIRYDLLSINIGSQPTTHGILGADNFGCAIKPIRNFLLRWHHWLDSRAESKRKQKIVVVGGGAAGVEVLLAMHYHVQASTTIEVDFTLINGDLAILATHNRTVQNYFHRHLQSKGITVRNGKVFSIDEQSLHLQDGTSLDYDFTVWATHAGAYSWPAGSGIKCDSRGFIEVNQNLQSISHANIFAAGDCAAFMPQALSKAGVFAVRQGPLLFDNIVASINRTKLSSFKPQHQFLSLITTGGRHAIASRGVIFLHGRWVWRWKDFIDSKFMKSFRH</sequence>
<keyword evidence="7" id="KW-1185">Reference proteome</keyword>
<comment type="cofactor">
    <cofactor evidence="1">
        <name>FAD</name>
        <dbReference type="ChEBI" id="CHEBI:57692"/>
    </cofactor>
</comment>
<dbReference type="AlphaFoldDB" id="A0A1I0E0C0"/>
<keyword evidence="6" id="KW-0808">Transferase</keyword>
<keyword evidence="4" id="KW-0560">Oxidoreductase</keyword>
<accession>A0A1I0E0C0</accession>
<evidence type="ECO:0000313" key="7">
    <source>
        <dbReference type="Proteomes" id="UP000199345"/>
    </source>
</evidence>
<organism evidence="6 7">
    <name type="scientific">Nitrosomonas marina</name>
    <dbReference type="NCBI Taxonomy" id="917"/>
    <lineage>
        <taxon>Bacteria</taxon>
        <taxon>Pseudomonadati</taxon>
        <taxon>Pseudomonadota</taxon>
        <taxon>Betaproteobacteria</taxon>
        <taxon>Nitrosomonadales</taxon>
        <taxon>Nitrosomonadaceae</taxon>
        <taxon>Nitrosomonas</taxon>
    </lineage>
</organism>
<reference evidence="7" key="1">
    <citation type="submission" date="2016-10" db="EMBL/GenBank/DDBJ databases">
        <authorList>
            <person name="Varghese N."/>
            <person name="Submissions S."/>
        </authorList>
    </citation>
    <scope>NUCLEOTIDE SEQUENCE [LARGE SCALE GENOMIC DNA]</scope>
    <source>
        <strain evidence="7">Nm71</strain>
    </source>
</reference>
<keyword evidence="3" id="KW-0274">FAD</keyword>
<name>A0A1I0E0C0_9PROT</name>
<keyword evidence="6" id="KW-0418">Kinase</keyword>
<evidence type="ECO:0000256" key="4">
    <source>
        <dbReference type="ARBA" id="ARBA00023002"/>
    </source>
</evidence>
<dbReference type="PANTHER" id="PTHR42913">
    <property type="entry name" value="APOPTOSIS-INDUCING FACTOR 1"/>
    <property type="match status" value="1"/>
</dbReference>
<dbReference type="Proteomes" id="UP000199345">
    <property type="component" value="Unassembled WGS sequence"/>
</dbReference>
<dbReference type="Pfam" id="PF07992">
    <property type="entry name" value="Pyr_redox_2"/>
    <property type="match status" value="1"/>
</dbReference>
<dbReference type="InterPro" id="IPR023753">
    <property type="entry name" value="FAD/NAD-binding_dom"/>
</dbReference>
<dbReference type="GO" id="GO:0019646">
    <property type="term" value="P:aerobic electron transport chain"/>
    <property type="evidence" value="ECO:0007669"/>
    <property type="project" value="TreeGrafter"/>
</dbReference>
<dbReference type="GO" id="GO:0016301">
    <property type="term" value="F:kinase activity"/>
    <property type="evidence" value="ECO:0007669"/>
    <property type="project" value="UniProtKB-KW"/>
</dbReference>
<evidence type="ECO:0000259" key="5">
    <source>
        <dbReference type="Pfam" id="PF07992"/>
    </source>
</evidence>
<proteinExistence type="predicted"/>
<dbReference type="NCBIfam" id="TIGR03169">
    <property type="entry name" value="Nterm_to_SelD"/>
    <property type="match status" value="1"/>
</dbReference>
<evidence type="ECO:0000256" key="1">
    <source>
        <dbReference type="ARBA" id="ARBA00001974"/>
    </source>
</evidence>
<evidence type="ECO:0000256" key="3">
    <source>
        <dbReference type="ARBA" id="ARBA00022827"/>
    </source>
</evidence>
<protein>
    <submittedName>
        <fullName evidence="6">Selenide, water dikinase</fullName>
    </submittedName>
</protein>
<evidence type="ECO:0000313" key="6">
    <source>
        <dbReference type="EMBL" id="SET38457.1"/>
    </source>
</evidence>
<feature type="domain" description="FAD/NAD(P)-binding" evidence="5">
    <location>
        <begin position="11"/>
        <end position="299"/>
    </location>
</feature>
<gene>
    <name evidence="6" type="ORF">SAMN05216326_1247</name>
</gene>
<dbReference type="SUPFAM" id="SSF51905">
    <property type="entry name" value="FAD/NAD(P)-binding domain"/>
    <property type="match status" value="1"/>
</dbReference>
<keyword evidence="2" id="KW-0285">Flavoprotein</keyword>